<evidence type="ECO:0000313" key="1">
    <source>
        <dbReference type="EnsemblPlants" id="MELO3C033939.2.1"/>
    </source>
</evidence>
<dbReference type="Gramene" id="MELO3C033939.2.1">
    <property type="protein sequence ID" value="MELO3C033939.2.1"/>
    <property type="gene ID" value="MELO3C033939.2"/>
</dbReference>
<dbReference type="PANTHER" id="PTHR35480">
    <property type="entry name" value="MATERNAL EFFECT EMBRYO ARREST 22"/>
    <property type="match status" value="1"/>
</dbReference>
<reference evidence="1" key="1">
    <citation type="submission" date="2023-03" db="UniProtKB">
        <authorList>
            <consortium name="EnsemblPlants"/>
        </authorList>
    </citation>
    <scope>IDENTIFICATION</scope>
</reference>
<name>A0A9I9EHS5_CUCME</name>
<dbReference type="PANTHER" id="PTHR35480:SF1">
    <property type="entry name" value="MATERNAL EFFECT EMBRYO ARREST 22"/>
    <property type="match status" value="1"/>
</dbReference>
<dbReference type="EnsemblPlants" id="MELO3C033939.2.1">
    <property type="protein sequence ID" value="MELO3C033939.2.1"/>
    <property type="gene ID" value="MELO3C033939.2"/>
</dbReference>
<accession>A0A9I9EHS5</accession>
<sequence length="416" mass="47488">MTRRNLFSFEPYLLLPPLPPLPSIPGGQPQQPSQSDTVAAQRQHAHLRLSQSFGRFLSHLSHFAAFCVVDLKWWSGEEHFEMVEDVESKPESFNSCCKVWKDLCTKLEEKRIALRQATKLLNEQCKRIEVENRNLKRGRMQMIPCKGKFSPRSPPSSLLLVAGKPFLSPSPTNLKDHRGSSQLQSPSVSLLYLERSNRIHVEDVEASRKLSESETQLEWFLKAVSDLLRGSEDKFFQKPGEVDRGRLKVLKFKARSGWVLSCVFWPSFGGHSNLRNTSASLPSLAGRFKSKEVIGDTSLARKSDNQGQWVIRNAEVATTNFESLWIVTKVFAFDDWQMIRKSLEEYFQAKIVINPLFGENAFISIDQDSIKDSICEEGKWQAMGSFHLKFEKWNKLKHFISTLKNGTKLNTAGRLL</sequence>
<dbReference type="AlphaFoldDB" id="A0A9I9EHS5"/>
<protein>
    <submittedName>
        <fullName evidence="1">Uncharacterized protein</fullName>
    </submittedName>
</protein>
<organism evidence="1">
    <name type="scientific">Cucumis melo</name>
    <name type="common">Muskmelon</name>
    <dbReference type="NCBI Taxonomy" id="3656"/>
    <lineage>
        <taxon>Eukaryota</taxon>
        <taxon>Viridiplantae</taxon>
        <taxon>Streptophyta</taxon>
        <taxon>Embryophyta</taxon>
        <taxon>Tracheophyta</taxon>
        <taxon>Spermatophyta</taxon>
        <taxon>Magnoliopsida</taxon>
        <taxon>eudicotyledons</taxon>
        <taxon>Gunneridae</taxon>
        <taxon>Pentapetalae</taxon>
        <taxon>rosids</taxon>
        <taxon>fabids</taxon>
        <taxon>Cucurbitales</taxon>
        <taxon>Cucurbitaceae</taxon>
        <taxon>Benincaseae</taxon>
        <taxon>Cucumis</taxon>
    </lineage>
</organism>
<proteinExistence type="predicted"/>